<name>A0A8R1E9N5_CAEJA</name>
<protein>
    <submittedName>
        <fullName evidence="2">Uncharacterized protein</fullName>
    </submittedName>
</protein>
<reference evidence="3" key="1">
    <citation type="submission" date="2010-08" db="EMBL/GenBank/DDBJ databases">
        <authorList>
            <consortium name="Caenorhabditis japonica Sequencing Consortium"/>
            <person name="Wilson R.K."/>
        </authorList>
    </citation>
    <scope>NUCLEOTIDE SEQUENCE [LARGE SCALE GENOMIC DNA]</scope>
    <source>
        <strain evidence="3">DF5081</strain>
    </source>
</reference>
<evidence type="ECO:0000313" key="3">
    <source>
        <dbReference type="Proteomes" id="UP000005237"/>
    </source>
</evidence>
<evidence type="ECO:0000256" key="1">
    <source>
        <dbReference type="SAM" id="MobiDB-lite"/>
    </source>
</evidence>
<organism evidence="2 3">
    <name type="scientific">Caenorhabditis japonica</name>
    <dbReference type="NCBI Taxonomy" id="281687"/>
    <lineage>
        <taxon>Eukaryota</taxon>
        <taxon>Metazoa</taxon>
        <taxon>Ecdysozoa</taxon>
        <taxon>Nematoda</taxon>
        <taxon>Chromadorea</taxon>
        <taxon>Rhabditida</taxon>
        <taxon>Rhabditina</taxon>
        <taxon>Rhabditomorpha</taxon>
        <taxon>Rhabditoidea</taxon>
        <taxon>Rhabditidae</taxon>
        <taxon>Peloderinae</taxon>
        <taxon>Caenorhabditis</taxon>
    </lineage>
</organism>
<dbReference type="EnsemblMetazoa" id="CJA32037.1">
    <property type="protein sequence ID" value="CJA32037.1"/>
    <property type="gene ID" value="WBGene00207884"/>
</dbReference>
<accession>A0A8R1E9N5</accession>
<sequence>MHRERGQETRAEKKSIAKQECADERRSAKPQNSKNQQELQHILGANLNILSSDNVKDSKRTKKTRSVIKRRCNVVSDRFHIDKISQDIKRVINASVARIREEHQFSDVYLYTRGYIGT</sequence>
<proteinExistence type="predicted"/>
<evidence type="ECO:0000313" key="2">
    <source>
        <dbReference type="EnsemblMetazoa" id="CJA32037.1"/>
    </source>
</evidence>
<feature type="region of interest" description="Disordered" evidence="1">
    <location>
        <begin position="1"/>
        <end position="37"/>
    </location>
</feature>
<reference evidence="2" key="2">
    <citation type="submission" date="2022-06" db="UniProtKB">
        <authorList>
            <consortium name="EnsemblMetazoa"/>
        </authorList>
    </citation>
    <scope>IDENTIFICATION</scope>
    <source>
        <strain evidence="2">DF5081</strain>
    </source>
</reference>
<dbReference type="Proteomes" id="UP000005237">
    <property type="component" value="Unassembled WGS sequence"/>
</dbReference>
<keyword evidence="3" id="KW-1185">Reference proteome</keyword>
<feature type="compositionally biased region" description="Basic and acidic residues" evidence="1">
    <location>
        <begin position="1"/>
        <end position="27"/>
    </location>
</feature>